<dbReference type="EMBL" id="AGBF01000088">
    <property type="protein sequence ID" value="EGX57548.1"/>
    <property type="molecule type" value="Genomic_DNA"/>
</dbReference>
<dbReference type="PATRIC" id="fig|700597.3.peg.4368"/>
<gene>
    <name evidence="2" type="ORF">SZN_22251</name>
</gene>
<sequence>MGLAERLAGMGVAFTRTGVAHERNEADQDAVRQRTTADHDGRGQVPDGVARGKLRNRPGG</sequence>
<keyword evidence="3" id="KW-1185">Reference proteome</keyword>
<organism evidence="2 3">
    <name type="scientific">Streptomyces zinciresistens K42</name>
    <dbReference type="NCBI Taxonomy" id="700597"/>
    <lineage>
        <taxon>Bacteria</taxon>
        <taxon>Bacillati</taxon>
        <taxon>Actinomycetota</taxon>
        <taxon>Actinomycetes</taxon>
        <taxon>Kitasatosporales</taxon>
        <taxon>Streptomycetaceae</taxon>
        <taxon>Streptomyces</taxon>
    </lineage>
</organism>
<evidence type="ECO:0000313" key="3">
    <source>
        <dbReference type="Proteomes" id="UP000004217"/>
    </source>
</evidence>
<evidence type="ECO:0000313" key="2">
    <source>
        <dbReference type="EMBL" id="EGX57548.1"/>
    </source>
</evidence>
<feature type="compositionally biased region" description="Basic and acidic residues" evidence="1">
    <location>
        <begin position="19"/>
        <end position="42"/>
    </location>
</feature>
<dbReference type="AlphaFoldDB" id="G2GG16"/>
<feature type="region of interest" description="Disordered" evidence="1">
    <location>
        <begin position="19"/>
        <end position="60"/>
    </location>
</feature>
<name>G2GG16_9ACTN</name>
<comment type="caution">
    <text evidence="2">The sequence shown here is derived from an EMBL/GenBank/DDBJ whole genome shotgun (WGS) entry which is preliminary data.</text>
</comment>
<reference evidence="2 3" key="1">
    <citation type="submission" date="2011-08" db="EMBL/GenBank/DDBJ databases">
        <authorList>
            <person name="Lin Y."/>
            <person name="Hao X."/>
            <person name="Johnstone L."/>
            <person name="Miller S.J."/>
            <person name="Wei G."/>
            <person name="Rensing C."/>
        </authorList>
    </citation>
    <scope>NUCLEOTIDE SEQUENCE [LARGE SCALE GENOMIC DNA]</scope>
    <source>
        <strain evidence="2 3">K42</strain>
    </source>
</reference>
<protein>
    <submittedName>
        <fullName evidence="2">Uncharacterized protein</fullName>
    </submittedName>
</protein>
<proteinExistence type="predicted"/>
<evidence type="ECO:0000256" key="1">
    <source>
        <dbReference type="SAM" id="MobiDB-lite"/>
    </source>
</evidence>
<accession>G2GG16</accession>
<dbReference type="Proteomes" id="UP000004217">
    <property type="component" value="Unassembled WGS sequence"/>
</dbReference>